<keyword evidence="19" id="KW-1185">Reference proteome</keyword>
<dbReference type="Gene3D" id="3.30.1010.10">
    <property type="entry name" value="Phosphatidylinositol 3-kinase Catalytic Subunit, Chain A, domain 4"/>
    <property type="match status" value="1"/>
</dbReference>
<feature type="domain" description="FATC" evidence="18">
    <location>
        <begin position="3078"/>
        <end position="3110"/>
    </location>
</feature>
<dbReference type="SMART" id="SM00146">
    <property type="entry name" value="PI3Kc"/>
    <property type="match status" value="1"/>
</dbReference>
<evidence type="ECO:0000313" key="19">
    <source>
        <dbReference type="Proteomes" id="UP000694925"/>
    </source>
</evidence>
<feature type="domain" description="FAT" evidence="17">
    <location>
        <begin position="2039"/>
        <end position="2646"/>
    </location>
</feature>
<keyword evidence="3" id="KW-0723">Serine/threonine-protein kinase</keyword>
<dbReference type="Proteomes" id="UP000694925">
    <property type="component" value="Unplaced"/>
</dbReference>
<protein>
    <recommendedName>
        <fullName evidence="13">Serine/threonine-protein kinase ATM</fullName>
        <ecNumber evidence="2">2.7.11.1</ecNumber>
    </recommendedName>
</protein>
<proteinExistence type="predicted"/>
<dbReference type="PANTHER" id="PTHR37079">
    <property type="entry name" value="SERINE/THREONINE-PROTEIN KINASE ATM"/>
    <property type="match status" value="1"/>
</dbReference>
<dbReference type="InterPro" id="IPR016024">
    <property type="entry name" value="ARM-type_fold"/>
</dbReference>
<dbReference type="InterPro" id="IPR036940">
    <property type="entry name" value="PI3/4_kinase_cat_sf"/>
</dbReference>
<comment type="catalytic activity">
    <reaction evidence="12">
        <text>L-seryl-[protein] + ATP = O-phospho-L-seryl-[protein] + ADP + H(+)</text>
        <dbReference type="Rhea" id="RHEA:17989"/>
        <dbReference type="Rhea" id="RHEA-COMP:9863"/>
        <dbReference type="Rhea" id="RHEA-COMP:11604"/>
        <dbReference type="ChEBI" id="CHEBI:15378"/>
        <dbReference type="ChEBI" id="CHEBI:29999"/>
        <dbReference type="ChEBI" id="CHEBI:30616"/>
        <dbReference type="ChEBI" id="CHEBI:83421"/>
        <dbReference type="ChEBI" id="CHEBI:456216"/>
        <dbReference type="EC" id="2.7.11.1"/>
    </reaction>
</comment>
<dbReference type="InterPro" id="IPR038980">
    <property type="entry name" value="ATM_plant"/>
</dbReference>
<dbReference type="GO" id="GO:0005524">
    <property type="term" value="F:ATP binding"/>
    <property type="evidence" value="ECO:0007669"/>
    <property type="project" value="UniProtKB-KW"/>
</dbReference>
<dbReference type="InterPro" id="IPR000403">
    <property type="entry name" value="PI3/4_kinase_cat_dom"/>
</dbReference>
<feature type="compositionally biased region" description="Polar residues" evidence="15">
    <location>
        <begin position="3046"/>
        <end position="3057"/>
    </location>
</feature>
<dbReference type="InterPro" id="IPR044107">
    <property type="entry name" value="PIKKc_ATM"/>
</dbReference>
<dbReference type="CTD" id="41839"/>
<dbReference type="PROSITE" id="PS51190">
    <property type="entry name" value="FATC"/>
    <property type="match status" value="1"/>
</dbReference>
<keyword evidence="5" id="KW-0547">Nucleotide-binding</keyword>
<dbReference type="Gene3D" id="1.10.1070.11">
    <property type="entry name" value="Phosphatidylinositol 3-/4-kinase, catalytic domain"/>
    <property type="match status" value="1"/>
</dbReference>
<evidence type="ECO:0000256" key="3">
    <source>
        <dbReference type="ARBA" id="ARBA00022527"/>
    </source>
</evidence>
<dbReference type="GO" id="GO:0005634">
    <property type="term" value="C:nucleus"/>
    <property type="evidence" value="ECO:0007669"/>
    <property type="project" value="UniProtKB-SubCell"/>
</dbReference>
<dbReference type="FunFam" id="3.30.1010.10:FF:000023">
    <property type="entry name" value="Serine/threonine-protein kinase ATM"/>
    <property type="match status" value="1"/>
</dbReference>
<gene>
    <name evidence="20" type="primary">LOC108625459</name>
</gene>
<evidence type="ECO:0000259" key="18">
    <source>
        <dbReference type="PROSITE" id="PS51190"/>
    </source>
</evidence>
<dbReference type="EC" id="2.7.11.1" evidence="2"/>
<keyword evidence="8" id="KW-0067">ATP-binding</keyword>
<evidence type="ECO:0000256" key="15">
    <source>
        <dbReference type="SAM" id="MobiDB-lite"/>
    </source>
</evidence>
<dbReference type="GO" id="GO:0006281">
    <property type="term" value="P:DNA repair"/>
    <property type="evidence" value="ECO:0007669"/>
    <property type="project" value="InterPro"/>
</dbReference>
<evidence type="ECO:0000259" key="17">
    <source>
        <dbReference type="PROSITE" id="PS51189"/>
    </source>
</evidence>
<evidence type="ECO:0000256" key="6">
    <source>
        <dbReference type="ARBA" id="ARBA00022763"/>
    </source>
</evidence>
<dbReference type="CDD" id="cd05171">
    <property type="entry name" value="PIKKc_ATM"/>
    <property type="match status" value="1"/>
</dbReference>
<dbReference type="Pfam" id="PF02259">
    <property type="entry name" value="FAT"/>
    <property type="match status" value="1"/>
</dbReference>
<comment type="catalytic activity">
    <reaction evidence="11">
        <text>L-threonyl-[protein] + ATP = O-phospho-L-threonyl-[protein] + ADP + H(+)</text>
        <dbReference type="Rhea" id="RHEA:46608"/>
        <dbReference type="Rhea" id="RHEA-COMP:11060"/>
        <dbReference type="Rhea" id="RHEA-COMP:11605"/>
        <dbReference type="ChEBI" id="CHEBI:15378"/>
        <dbReference type="ChEBI" id="CHEBI:30013"/>
        <dbReference type="ChEBI" id="CHEBI:30616"/>
        <dbReference type="ChEBI" id="CHEBI:61977"/>
        <dbReference type="ChEBI" id="CHEBI:456216"/>
        <dbReference type="EC" id="2.7.11.1"/>
    </reaction>
</comment>
<evidence type="ECO:0000256" key="4">
    <source>
        <dbReference type="ARBA" id="ARBA00022679"/>
    </source>
</evidence>
<keyword evidence="4" id="KW-0808">Transferase</keyword>
<name>A0AAJ7J0J9_9HYME</name>
<dbReference type="Pfam" id="PF00454">
    <property type="entry name" value="PI3_PI4_kinase"/>
    <property type="match status" value="1"/>
</dbReference>
<dbReference type="InterPro" id="IPR003151">
    <property type="entry name" value="PIK-rel_kinase_FAT"/>
</dbReference>
<evidence type="ECO:0000256" key="8">
    <source>
        <dbReference type="ARBA" id="ARBA00022840"/>
    </source>
</evidence>
<dbReference type="SMART" id="SM01343">
    <property type="entry name" value="FATC"/>
    <property type="match status" value="1"/>
</dbReference>
<evidence type="ECO:0000313" key="20">
    <source>
        <dbReference type="RefSeq" id="XP_017880998.1"/>
    </source>
</evidence>
<evidence type="ECO:0000256" key="14">
    <source>
        <dbReference type="SAM" id="Coils"/>
    </source>
</evidence>
<dbReference type="PROSITE" id="PS00916">
    <property type="entry name" value="PI3_4_KINASE_2"/>
    <property type="match status" value="1"/>
</dbReference>
<evidence type="ECO:0000256" key="13">
    <source>
        <dbReference type="ARBA" id="ARBA00073111"/>
    </source>
</evidence>
<feature type="domain" description="PI3K/PI4K catalytic" evidence="16">
    <location>
        <begin position="2752"/>
        <end position="3079"/>
    </location>
</feature>
<evidence type="ECO:0000256" key="7">
    <source>
        <dbReference type="ARBA" id="ARBA00022777"/>
    </source>
</evidence>
<dbReference type="PROSITE" id="PS50290">
    <property type="entry name" value="PI3_4_KINASE_3"/>
    <property type="match status" value="1"/>
</dbReference>
<dbReference type="InterPro" id="IPR014009">
    <property type="entry name" value="PIK_FAT"/>
</dbReference>
<accession>A0AAJ7J0J9</accession>
<dbReference type="SUPFAM" id="SSF56112">
    <property type="entry name" value="Protein kinase-like (PK-like)"/>
    <property type="match status" value="1"/>
</dbReference>
<dbReference type="PANTHER" id="PTHR37079:SF4">
    <property type="entry name" value="SERINE_THREONINE-PROTEIN KINASE ATM"/>
    <property type="match status" value="1"/>
</dbReference>
<evidence type="ECO:0000256" key="12">
    <source>
        <dbReference type="ARBA" id="ARBA00048679"/>
    </source>
</evidence>
<feature type="region of interest" description="Disordered" evidence="15">
    <location>
        <begin position="3039"/>
        <end position="3058"/>
    </location>
</feature>
<reference evidence="20" key="1">
    <citation type="submission" date="2025-08" db="UniProtKB">
        <authorList>
            <consortium name="RefSeq"/>
        </authorList>
    </citation>
    <scope>IDENTIFICATION</scope>
    <source>
        <tissue evidence="20">Whole body</tissue>
    </source>
</reference>
<dbReference type="GO" id="GO:0004674">
    <property type="term" value="F:protein serine/threonine kinase activity"/>
    <property type="evidence" value="ECO:0007669"/>
    <property type="project" value="UniProtKB-KW"/>
</dbReference>
<keyword evidence="7 20" id="KW-0418">Kinase</keyword>
<keyword evidence="9" id="KW-0539">Nucleus</keyword>
<dbReference type="PROSITE" id="PS00915">
    <property type="entry name" value="PI3_4_KINASE_1"/>
    <property type="match status" value="1"/>
</dbReference>
<keyword evidence="14" id="KW-0175">Coiled coil</keyword>
<dbReference type="KEGG" id="ccal:108625459"/>
<evidence type="ECO:0000256" key="10">
    <source>
        <dbReference type="ARBA" id="ARBA00023306"/>
    </source>
</evidence>
<dbReference type="GeneID" id="108625459"/>
<keyword evidence="10" id="KW-0131">Cell cycle</keyword>
<evidence type="ECO:0000256" key="1">
    <source>
        <dbReference type="ARBA" id="ARBA00004123"/>
    </source>
</evidence>
<evidence type="ECO:0000256" key="9">
    <source>
        <dbReference type="ARBA" id="ARBA00023242"/>
    </source>
</evidence>
<dbReference type="InterPro" id="IPR011009">
    <property type="entry name" value="Kinase-like_dom_sf"/>
</dbReference>
<dbReference type="InterPro" id="IPR018936">
    <property type="entry name" value="PI3/4_kinase_CS"/>
</dbReference>
<dbReference type="Pfam" id="PF02260">
    <property type="entry name" value="FATC"/>
    <property type="match status" value="1"/>
</dbReference>
<dbReference type="InterPro" id="IPR003152">
    <property type="entry name" value="FATC_dom"/>
</dbReference>
<dbReference type="SUPFAM" id="SSF48371">
    <property type="entry name" value="ARM repeat"/>
    <property type="match status" value="1"/>
</dbReference>
<sequence>MTKHLEHIYDVLQNANSKKVTDRRNCVGSLLHLYENKEIIAEICESSKHNTNIVTWSYIIHTIHKLLISEADRLASKEISNKSEVERNICLLVENTFRHADFNKKSLLKCNDVMPLILQVISRTTYKPYYDTYLKVLISYVLPLRIHQVNMLPEFWEELLDVLCKLYKHVSSVISKRAVLDALHMSVQYGCLHSNVNLNVSDILSFIESTLPSVVKAQEVLADSFYKLTNTVCRHIAAEYRIVLCHFSETVSSRLSSLKGPIEKYEVLLLFVRIHHPEGVSKGDDRAYANDWTQWYAELRNMYVNILKDFKAGELPRTFVRYAAEDCRKIKIGEKSEEETWRSLNVNQNETSTHTLTQLFIINNKITNPNVVLKLYLTNVIKWSVMSVRTLIVLCEHFPLPADISVCSINEYSPTMDANSVRSSLIKWLLNIPWQRTVTEIIIDELCLSLISMTLKTKHENRIRFKEYNVNDQCDCLEDENSESFYEHIEQCYLLLTYKKNLFTDDAKRSEKLKAKVNEHVLYMQEILTFMTNSLYSMINETVRGDLDVIIIKVAIVAKAVSMMKELNMISKNIEELQLVQGLKKYMANVNTLLERLNPSKENYSYLYRVTKALCSLYETSYDVQVAEIIVSSATLNMLKNIFNLMNIADDEIAKYEISKNYINQQRRRKCLNREDVEEECCKYCDKGTIRIQATKALALFCCITVEQESSHEIQIKLMNNFLNINMYDLSHTVNFKMAVMVLKSLSMYGEGRLWENHRYSPLENLLTLHRTCYKDETSMRYIFSVFPYFFKYSLEHDSCKINDLMKIIVEFNKLRSEKKRYGFVAQIEYVKCLSEIIRISPSHLHYSTNEALDEMSVLEGLLSSLTSSSFMVRKEAIKWIQSIYSSKSIAFLWKEALFARIEALARAIAIDEKTNVRINADKKEITTASTLLTLGAIASTSGAFQSQALSLMLQFIIDNEIDCEKMLKTINIATDRVNCSNLIEKNLSFLLTYWYNSEYSSRSFPWKLMRCESETQFYQTCSNTLAFIKFKRLDLPEVASVCNRANLPFEQVIENIFPEVLAWLLYCVDGNERTISKQSAYEVFHKFQSNEDEFCRMREFSSLLNGNFAKILVYLVGRLHDEDHLEETLGIRMSLALSDPPHFKKPAIDNCLKLIVSNYFQDGVTLLEYLLRCNGSRILQRVLSDLNERIHKQGFEEHRIKAFHQYAYFCTLVIDELPREYFDAMSTYVIKDIGYSLLHVIKIYDDVRRLACRYFYDFVKRMFPVRSEQVKQILKFTVAVLVPIVQTEETSVALDILNFLIVDQKALLSDVIQNLNVFPNIPVFQRIREIHNNLKHQTKRVHTLEEEIQYFLNTMIDKNMDCSMEDISHLLMQLSTRKEELRRLYDALEKFRGFSEDCATSLLHQLVYKLIKLTGSAEMDVSIEAARCLGELGPTDLMSMILYLEKGHIKESSDLIEILSYKIIIMMVKFLFESDIELRRISAGVLNVVLSSFWGRQLLNATYMNSLKSVLGESQVPPLETSNIQPFILANDKCLKESNIGINETNLNEILDQDNTIWTIQSEDSYSDWIVQATCKVAVCFTRFYSEYLIPVCRLSTDFCEMILPRIVYLIIHTDENSTSAIWKCIDRFFEHHFNFNTETNVPSHKSTNCDHRIVRCMLNIVNYIRMQIPSNHLKLNYIHIAKAAHYCSAYFTAILYAEMSCEAILNDDDRSTSVSKIDRVYQLSPRQGKVIQGILRDSYAKLGDLDAISGTGSSHLQHYSTRIQHYVHTNQWDRVMLANDVELSCLGELGPTDLMSMILYLEKGHIKESSDLIEILSYKIIIMMVKFLFESDIELRRISAGVLNVVLSSFWGRQLLNATYMNSLKSVLGESQVPPLETSNIQPFILANDKCLKESNIGINETNLNEILDQDNTIWTIQSEDSYSDWIVQATCKVAVCFTRFYSEYLIPVCRLSTDFCEMILPRIVYLIIHTDENSTSAIWKCIDRFFEHHFNFNTETNVPSHKSTNCDHRIVRCMLNIVNYIRMQIPSNHLKLNYIHIAKAAHYCSAYFTAILYAEMSCEAILNDDDRSTSVSKIDRVYQLSPRQGKVIQGILRDSYAKLGDLDAISGTGSSHLQHYSTRIQHYVHTNQWDRVMLANDVELSFGNTSMIREMANGLHQSGLQYLLGNFISMSSKTGEKIDEDILYESAWRLGNWDALDGNQFLYSQNNFGSKLDITERDYHFYHYHALKCFHEGNEGGVADAIRNARASVIKALRNTSLESNKTIYKKLTQLQLIREIEDLKFVKENDYGKVLDKWQQQNIANFNDFRYMEPILTQRTVMFQINDTLANNSNIKHALFNTYLQLSKIAADKDNLQIATRSLVVLAKQSDLSSKIQDRLLYQEALLARHRNDLDVGRCLLLNLINKNTLDGNLRAQILRVYGDWMAETKSENPQTVIEEYYLRSINLSMSINEQSNDHEIVKNLHDTQVALARFADTQFEQISSYMKSPQFEILKECVTYSYKTIDEQSVPEDRDVRQAMFLSRRQNTNDAEELEHIQKERNNYLILALKYYLRTLQQSESYNLLVFRVIALWLDNVHHKEVNDLLEENLNFIPSFKFIPLVPQLAAHITEDLDQFHAKIYNIMRRCALEHPHHTLPVLLALKNLYGDCDNSSIRKGKTPEPRVLGARKLLKELGKFNIRKIIFEMERLSRALVTLANLPATSAKAGVIVKIPKNQEILKIKQFESIYVPTLRINVNPSQHYNSVVGVAKYAETYETVGGINTPKKLVCIGTDGISRYQLIKGKDDLRQDAVMQQVFTVMNTLLRSHEETKRRKLAIRTYKVVPLTQRSGIVEWCDNTLPIAAVLVGTDSLPGLHKKYYPRDYTARQCKEKLAAATKYTPSRKLKVYMDCCEHMHPVMHHFFTEKYPSPETWFERRLAYTRSIATTSMAGYVLGLGDRHLNNILIDQTTAEVIHIDFGIAFEQGKVLPMPETIPFRLTRNIEAGMGVSGVEGTMRHCSEKTLTVLRDQKQIIITLLQVLLYDPLFKWTITPAKAHDIQSERSSRSVENNQYSTETNKSAERALLRIEQKLQGTEEGLVTSVSGQVERLIQEARDPMNLCRVFCGWQPYL</sequence>
<evidence type="ECO:0000256" key="5">
    <source>
        <dbReference type="ARBA" id="ARBA00022741"/>
    </source>
</evidence>
<keyword evidence="6" id="KW-0227">DNA damage</keyword>
<evidence type="ECO:0000256" key="11">
    <source>
        <dbReference type="ARBA" id="ARBA00047899"/>
    </source>
</evidence>
<organism evidence="19 20">
    <name type="scientific">Ceratina calcarata</name>
    <dbReference type="NCBI Taxonomy" id="156304"/>
    <lineage>
        <taxon>Eukaryota</taxon>
        <taxon>Metazoa</taxon>
        <taxon>Ecdysozoa</taxon>
        <taxon>Arthropoda</taxon>
        <taxon>Hexapoda</taxon>
        <taxon>Insecta</taxon>
        <taxon>Pterygota</taxon>
        <taxon>Neoptera</taxon>
        <taxon>Endopterygota</taxon>
        <taxon>Hymenoptera</taxon>
        <taxon>Apocrita</taxon>
        <taxon>Aculeata</taxon>
        <taxon>Apoidea</taxon>
        <taxon>Anthophila</taxon>
        <taxon>Apidae</taxon>
        <taxon>Ceratina</taxon>
        <taxon>Zadontomerus</taxon>
    </lineage>
</organism>
<evidence type="ECO:0000259" key="16">
    <source>
        <dbReference type="PROSITE" id="PS50290"/>
    </source>
</evidence>
<comment type="subcellular location">
    <subcellularLocation>
        <location evidence="1">Nucleus</location>
    </subcellularLocation>
</comment>
<dbReference type="PROSITE" id="PS51189">
    <property type="entry name" value="FAT"/>
    <property type="match status" value="1"/>
</dbReference>
<evidence type="ECO:0000256" key="2">
    <source>
        <dbReference type="ARBA" id="ARBA00012513"/>
    </source>
</evidence>
<feature type="coiled-coil region" evidence="14">
    <location>
        <begin position="1328"/>
        <end position="1392"/>
    </location>
</feature>
<dbReference type="RefSeq" id="XP_017880998.1">
    <property type="nucleotide sequence ID" value="XM_018025509.2"/>
</dbReference>